<keyword evidence="1" id="KW-1003">Cell membrane</keyword>
<keyword evidence="3 5" id="KW-1133">Transmembrane helix</keyword>
<feature type="transmembrane region" description="Helical" evidence="5">
    <location>
        <begin position="39"/>
        <end position="63"/>
    </location>
</feature>
<evidence type="ECO:0000313" key="7">
    <source>
        <dbReference type="Proteomes" id="UP000824232"/>
    </source>
</evidence>
<feature type="transmembrane region" description="Helical" evidence="5">
    <location>
        <begin position="127"/>
        <end position="147"/>
    </location>
</feature>
<keyword evidence="2 5" id="KW-0812">Transmembrane</keyword>
<organism evidence="6 7">
    <name type="scientific">Candidatus Onthousia excrementipullorum</name>
    <dbReference type="NCBI Taxonomy" id="2840884"/>
    <lineage>
        <taxon>Bacteria</taxon>
        <taxon>Bacillati</taxon>
        <taxon>Bacillota</taxon>
        <taxon>Bacilli</taxon>
        <taxon>Candidatus Onthousia</taxon>
    </lineage>
</organism>
<dbReference type="PANTHER" id="PTHR35529">
    <property type="entry name" value="MANGANESE EFFLUX PUMP MNTP-RELATED"/>
    <property type="match status" value="1"/>
</dbReference>
<evidence type="ECO:0000256" key="2">
    <source>
        <dbReference type="ARBA" id="ARBA00022692"/>
    </source>
</evidence>
<feature type="transmembrane region" description="Helical" evidence="5">
    <location>
        <begin position="6"/>
        <end position="27"/>
    </location>
</feature>
<feature type="transmembrane region" description="Helical" evidence="5">
    <location>
        <begin position="69"/>
        <end position="86"/>
    </location>
</feature>
<dbReference type="AlphaFoldDB" id="A0A9D1DVB8"/>
<feature type="transmembrane region" description="Helical" evidence="5">
    <location>
        <begin position="98"/>
        <end position="121"/>
    </location>
</feature>
<evidence type="ECO:0000256" key="1">
    <source>
        <dbReference type="ARBA" id="ARBA00022475"/>
    </source>
</evidence>
<protein>
    <submittedName>
        <fullName evidence="6">Manganese efflux pump</fullName>
    </submittedName>
</protein>
<dbReference type="Proteomes" id="UP000824232">
    <property type="component" value="Unassembled WGS sequence"/>
</dbReference>
<reference evidence="6" key="1">
    <citation type="submission" date="2020-10" db="EMBL/GenBank/DDBJ databases">
        <authorList>
            <person name="Gilroy R."/>
        </authorList>
    </citation>
    <scope>NUCLEOTIDE SEQUENCE</scope>
    <source>
        <strain evidence="6">CHK184-20233</strain>
    </source>
</reference>
<gene>
    <name evidence="6" type="ORF">IAB38_06420</name>
</gene>
<accession>A0A9D1DVB8</accession>
<feature type="transmembrane region" description="Helical" evidence="5">
    <location>
        <begin position="159"/>
        <end position="177"/>
    </location>
</feature>
<dbReference type="EMBL" id="DVHC01000062">
    <property type="protein sequence ID" value="HIR59668.1"/>
    <property type="molecule type" value="Genomic_DNA"/>
</dbReference>
<dbReference type="PANTHER" id="PTHR35529:SF1">
    <property type="entry name" value="MANGANESE EFFLUX PUMP MNTP-RELATED"/>
    <property type="match status" value="1"/>
</dbReference>
<reference evidence="6" key="2">
    <citation type="journal article" date="2021" name="PeerJ">
        <title>Extensive microbial diversity within the chicken gut microbiome revealed by metagenomics and culture.</title>
        <authorList>
            <person name="Gilroy R."/>
            <person name="Ravi A."/>
            <person name="Getino M."/>
            <person name="Pursley I."/>
            <person name="Horton D.L."/>
            <person name="Alikhan N.F."/>
            <person name="Baker D."/>
            <person name="Gharbi K."/>
            <person name="Hall N."/>
            <person name="Watson M."/>
            <person name="Adriaenssens E.M."/>
            <person name="Foster-Nyarko E."/>
            <person name="Jarju S."/>
            <person name="Secka A."/>
            <person name="Antonio M."/>
            <person name="Oren A."/>
            <person name="Chaudhuri R.R."/>
            <person name="La Ragione R."/>
            <person name="Hildebrand F."/>
            <person name="Pallen M.J."/>
        </authorList>
    </citation>
    <scope>NUCLEOTIDE SEQUENCE</scope>
    <source>
        <strain evidence="6">CHK184-20233</strain>
    </source>
</reference>
<keyword evidence="4 5" id="KW-0472">Membrane</keyword>
<name>A0A9D1DVB8_9FIRM</name>
<dbReference type="Pfam" id="PF02659">
    <property type="entry name" value="Mntp"/>
    <property type="match status" value="1"/>
</dbReference>
<evidence type="ECO:0000256" key="4">
    <source>
        <dbReference type="ARBA" id="ARBA00023136"/>
    </source>
</evidence>
<dbReference type="InterPro" id="IPR003810">
    <property type="entry name" value="Mntp/YtaF"/>
</dbReference>
<evidence type="ECO:0000256" key="3">
    <source>
        <dbReference type="ARBA" id="ARBA00022989"/>
    </source>
</evidence>
<proteinExistence type="predicted"/>
<evidence type="ECO:0000313" key="6">
    <source>
        <dbReference type="EMBL" id="HIR59668.1"/>
    </source>
</evidence>
<evidence type="ECO:0000256" key="5">
    <source>
        <dbReference type="SAM" id="Phobius"/>
    </source>
</evidence>
<comment type="caution">
    <text evidence="6">The sequence shown here is derived from an EMBL/GenBank/DDBJ whole genome shotgun (WGS) entry which is preliminary data.</text>
</comment>
<sequence length="178" mass="19574">MDILELIILAIGLSMDAFSLSIVYGTLNLSNKIKNFLSITVGVFHFFMPLLGSILGLFIVHHIISNPDILVGIIFTILSVEMLLNIKELDEEKKDFKSLANAFLFGLSVSIDSFSVGIALGTHNENIYLAGAIFAITSFIFTFLGLNIGKFLTLKFGKVANIIGSILLFILALTYFFE</sequence>